<keyword evidence="1" id="KW-0479">Metal-binding</keyword>
<reference evidence="11" key="2">
    <citation type="submission" date="2020-01" db="EMBL/GenBank/DDBJ databases">
        <authorList>
            <person name="Korhonen P.K.K."/>
            <person name="Guangxu M.G."/>
            <person name="Wang T.W."/>
            <person name="Stroehlein A.J.S."/>
            <person name="Young N.D."/>
            <person name="Ang C.-S.A."/>
            <person name="Fernando D.W.F."/>
            <person name="Lu H.L."/>
            <person name="Taylor S.T."/>
            <person name="Ehtesham M.E.M."/>
            <person name="Najaraj S.H.N."/>
            <person name="Harsha G.H.G."/>
            <person name="Madugundu A.M."/>
            <person name="Renuse S.R."/>
            <person name="Holt D.H."/>
            <person name="Pandey A.P."/>
            <person name="Papenfuss A.P."/>
            <person name="Gasser R.B.G."/>
            <person name="Fischer K.F."/>
        </authorList>
    </citation>
    <scope>NUCLEOTIDE SEQUENCE</scope>
    <source>
        <strain evidence="11">SSS_KF_BRIS2020</strain>
    </source>
</reference>
<dbReference type="Pfam" id="PF11547">
    <property type="entry name" value="E3_UbLigase_EDD"/>
    <property type="match status" value="1"/>
</dbReference>
<dbReference type="Gene3D" id="3.90.1750.10">
    <property type="entry name" value="Hect, E3 ligase catalytic domains"/>
    <property type="match status" value="2"/>
</dbReference>
<dbReference type="SMART" id="SM00119">
    <property type="entry name" value="HECTc"/>
    <property type="match status" value="1"/>
</dbReference>
<dbReference type="GO" id="GO:0000209">
    <property type="term" value="P:protein polyubiquitination"/>
    <property type="evidence" value="ECO:0007669"/>
    <property type="project" value="TreeGrafter"/>
</dbReference>
<feature type="compositionally biased region" description="Polar residues" evidence="7">
    <location>
        <begin position="701"/>
        <end position="738"/>
    </location>
</feature>
<feature type="compositionally biased region" description="Polar residues" evidence="7">
    <location>
        <begin position="348"/>
        <end position="365"/>
    </location>
</feature>
<dbReference type="SMART" id="SM00396">
    <property type="entry name" value="ZnF_UBR1"/>
    <property type="match status" value="1"/>
</dbReference>
<feature type="compositionally biased region" description="Polar residues" evidence="7">
    <location>
        <begin position="1791"/>
        <end position="1810"/>
    </location>
</feature>
<feature type="region of interest" description="Disordered" evidence="7">
    <location>
        <begin position="2931"/>
        <end position="2952"/>
    </location>
</feature>
<dbReference type="OrthoDB" id="298098at2759"/>
<dbReference type="SUPFAM" id="SSF50985">
    <property type="entry name" value="RCC1/BLIP-II"/>
    <property type="match status" value="1"/>
</dbReference>
<evidence type="ECO:0000256" key="1">
    <source>
        <dbReference type="ARBA" id="ARBA00022723"/>
    </source>
</evidence>
<reference evidence="12" key="3">
    <citation type="submission" date="2022-06" db="UniProtKB">
        <authorList>
            <consortium name="EnsemblMetazoa"/>
        </authorList>
    </citation>
    <scope>IDENTIFICATION</scope>
</reference>
<dbReference type="PROSITE" id="PS50237">
    <property type="entry name" value="HECT"/>
    <property type="match status" value="1"/>
</dbReference>
<dbReference type="Gene3D" id="1.10.1900.10">
    <property type="entry name" value="c-terminal domain of poly(a) binding protein"/>
    <property type="match status" value="1"/>
</dbReference>
<evidence type="ECO:0000256" key="7">
    <source>
        <dbReference type="SAM" id="MobiDB-lite"/>
    </source>
</evidence>
<feature type="zinc finger region" description="UBR-type" evidence="6">
    <location>
        <begin position="1294"/>
        <end position="1362"/>
    </location>
</feature>
<feature type="region of interest" description="Disordered" evidence="7">
    <location>
        <begin position="2671"/>
        <end position="2718"/>
    </location>
</feature>
<dbReference type="InterPro" id="IPR009091">
    <property type="entry name" value="RCC1/BLIP-II"/>
</dbReference>
<dbReference type="GO" id="GO:0090263">
    <property type="term" value="P:positive regulation of canonical Wnt signaling pathway"/>
    <property type="evidence" value="ECO:0007669"/>
    <property type="project" value="TreeGrafter"/>
</dbReference>
<feature type="compositionally biased region" description="Low complexity" evidence="7">
    <location>
        <begin position="2131"/>
        <end position="2153"/>
    </location>
</feature>
<dbReference type="InterPro" id="IPR024725">
    <property type="entry name" value="UBR5_UBA"/>
</dbReference>
<dbReference type="InterPro" id="IPR002004">
    <property type="entry name" value="PABP_HYD_C"/>
</dbReference>
<dbReference type="InterPro" id="IPR047503">
    <property type="entry name" value="UBR-box_UBR5"/>
</dbReference>
<dbReference type="PANTHER" id="PTHR46276">
    <property type="entry name" value="E3 UBIQUITIN-PROTEIN LIGASE UBR5"/>
    <property type="match status" value="1"/>
</dbReference>
<feature type="domain" description="UBR-type" evidence="9">
    <location>
        <begin position="1294"/>
        <end position="1362"/>
    </location>
</feature>
<evidence type="ECO:0000259" key="10">
    <source>
        <dbReference type="PROSITE" id="PS51309"/>
    </source>
</evidence>
<dbReference type="CDD" id="cd19675">
    <property type="entry name" value="UBR-box_UBR5"/>
    <property type="match status" value="1"/>
</dbReference>
<dbReference type="SMART" id="SM00517">
    <property type="entry name" value="PolyA"/>
    <property type="match status" value="1"/>
</dbReference>
<keyword evidence="13" id="KW-1185">Reference proteome</keyword>
<dbReference type="Gene3D" id="1.10.8.10">
    <property type="entry name" value="DNA helicase RuvA subunit, C-terminal domain"/>
    <property type="match status" value="1"/>
</dbReference>
<feature type="region of interest" description="Disordered" evidence="7">
    <location>
        <begin position="1746"/>
        <end position="1810"/>
    </location>
</feature>
<dbReference type="FunFam" id="1.10.8.10:FF:000009">
    <property type="entry name" value="Putative E3 ubiquitin-protein ligase UBR5"/>
    <property type="match status" value="1"/>
</dbReference>
<dbReference type="EnsemblMetazoa" id="SSS_3825s_mrna">
    <property type="protein sequence ID" value="KAF7494539.1"/>
    <property type="gene ID" value="SSS_3825"/>
</dbReference>
<feature type="compositionally biased region" description="Basic residues" evidence="7">
    <location>
        <begin position="184"/>
        <end position="194"/>
    </location>
</feature>
<dbReference type="GO" id="GO:0008270">
    <property type="term" value="F:zinc ion binding"/>
    <property type="evidence" value="ECO:0007669"/>
    <property type="project" value="UniProtKB-KW"/>
</dbReference>
<evidence type="ECO:0000313" key="13">
    <source>
        <dbReference type="Proteomes" id="UP000070412"/>
    </source>
</evidence>
<feature type="domain" description="PABC" evidence="10">
    <location>
        <begin position="2791"/>
        <end position="2867"/>
    </location>
</feature>
<feature type="compositionally biased region" description="Low complexity" evidence="7">
    <location>
        <begin position="2394"/>
        <end position="2409"/>
    </location>
</feature>
<reference evidence="13" key="1">
    <citation type="journal article" date="2020" name="PLoS Negl. Trop. Dis.">
        <title>High-quality nuclear genome for Sarcoptes scabiei-A critical resource for a neglected parasite.</title>
        <authorList>
            <person name="Korhonen P.K."/>
            <person name="Gasser R.B."/>
            <person name="Ma G."/>
            <person name="Wang T."/>
            <person name="Stroehlein A.J."/>
            <person name="Young N.D."/>
            <person name="Ang C.S."/>
            <person name="Fernando D.D."/>
            <person name="Lu H.C."/>
            <person name="Taylor S."/>
            <person name="Reynolds S.L."/>
            <person name="Mofiz E."/>
            <person name="Najaraj S.H."/>
            <person name="Gowda H."/>
            <person name="Madugundu A."/>
            <person name="Renuse S."/>
            <person name="Holt D."/>
            <person name="Pandey A."/>
            <person name="Papenfuss A.T."/>
            <person name="Fischer K."/>
        </authorList>
    </citation>
    <scope>NUCLEOTIDE SEQUENCE [LARGE SCALE GENOMIC DNA]</scope>
</reference>
<feature type="compositionally biased region" description="Low complexity" evidence="7">
    <location>
        <begin position="2882"/>
        <end position="2893"/>
    </location>
</feature>
<feature type="region of interest" description="Disordered" evidence="7">
    <location>
        <begin position="1126"/>
        <end position="1173"/>
    </location>
</feature>
<feature type="compositionally biased region" description="Low complexity" evidence="7">
    <location>
        <begin position="759"/>
        <end position="770"/>
    </location>
</feature>
<evidence type="ECO:0000256" key="6">
    <source>
        <dbReference type="PROSITE-ProRule" id="PRU00508"/>
    </source>
</evidence>
<dbReference type="SUPFAM" id="SSF63570">
    <property type="entry name" value="PABC (PABP) domain"/>
    <property type="match status" value="1"/>
</dbReference>
<dbReference type="GO" id="GO:0005634">
    <property type="term" value="C:nucleus"/>
    <property type="evidence" value="ECO:0007669"/>
    <property type="project" value="TreeGrafter"/>
</dbReference>
<dbReference type="GO" id="GO:0043130">
    <property type="term" value="F:ubiquitin binding"/>
    <property type="evidence" value="ECO:0007669"/>
    <property type="project" value="InterPro"/>
</dbReference>
<dbReference type="Pfam" id="PF00632">
    <property type="entry name" value="HECT"/>
    <property type="match status" value="1"/>
</dbReference>
<feature type="region of interest" description="Disordered" evidence="7">
    <location>
        <begin position="2197"/>
        <end position="2221"/>
    </location>
</feature>
<evidence type="ECO:0000256" key="5">
    <source>
        <dbReference type="PROSITE-ProRule" id="PRU00104"/>
    </source>
</evidence>
<dbReference type="GO" id="GO:0005737">
    <property type="term" value="C:cytoplasm"/>
    <property type="evidence" value="ECO:0007669"/>
    <property type="project" value="TreeGrafter"/>
</dbReference>
<feature type="region of interest" description="Disordered" evidence="7">
    <location>
        <begin position="589"/>
        <end position="638"/>
    </location>
</feature>
<protein>
    <submittedName>
        <fullName evidence="11">E3 ubiquitin-protein ligase UBR5</fullName>
    </submittedName>
</protein>
<feature type="compositionally biased region" description="Low complexity" evidence="7">
    <location>
        <begin position="162"/>
        <end position="183"/>
    </location>
</feature>
<feature type="region of interest" description="Disordered" evidence="7">
    <location>
        <begin position="315"/>
        <end position="365"/>
    </location>
</feature>
<dbReference type="InterPro" id="IPR003126">
    <property type="entry name" value="Znf_UBR"/>
</dbReference>
<dbReference type="GO" id="GO:0034450">
    <property type="term" value="F:ubiquitin-ubiquitin ligase activity"/>
    <property type="evidence" value="ECO:0007669"/>
    <property type="project" value="TreeGrafter"/>
</dbReference>
<feature type="active site" description="Glycyl thioester intermediate" evidence="5">
    <location>
        <position position="3224"/>
    </location>
</feature>
<accession>A0A834RD89</accession>
<dbReference type="EMBL" id="WVUK01000053">
    <property type="protein sequence ID" value="KAF7494539.1"/>
    <property type="molecule type" value="Genomic_DNA"/>
</dbReference>
<feature type="compositionally biased region" description="Acidic residues" evidence="7">
    <location>
        <begin position="1917"/>
        <end position="1962"/>
    </location>
</feature>
<dbReference type="PANTHER" id="PTHR46276:SF1">
    <property type="entry name" value="E3 UBIQUITIN-PROTEIN LIGASE UBR5"/>
    <property type="match status" value="1"/>
</dbReference>
<dbReference type="InterPro" id="IPR035983">
    <property type="entry name" value="Hect_E3_ubiquitin_ligase"/>
</dbReference>
<dbReference type="Pfam" id="PF00658">
    <property type="entry name" value="MLLE"/>
    <property type="match status" value="1"/>
</dbReference>
<feature type="region of interest" description="Disordered" evidence="7">
    <location>
        <begin position="2390"/>
        <end position="2412"/>
    </location>
</feature>
<keyword evidence="2" id="KW-0863">Zinc-finger</keyword>
<feature type="region of interest" description="Disordered" evidence="7">
    <location>
        <begin position="397"/>
        <end position="420"/>
    </location>
</feature>
<feature type="region of interest" description="Disordered" evidence="7">
    <location>
        <begin position="2875"/>
        <end position="2902"/>
    </location>
</feature>
<evidence type="ECO:0000256" key="2">
    <source>
        <dbReference type="ARBA" id="ARBA00022771"/>
    </source>
</evidence>
<feature type="compositionally biased region" description="Polar residues" evidence="7">
    <location>
        <begin position="781"/>
        <end position="794"/>
    </location>
</feature>
<dbReference type="SUPFAM" id="SSF56204">
    <property type="entry name" value="Hect, E3 ligase catalytic domain"/>
    <property type="match status" value="1"/>
</dbReference>
<evidence type="ECO:0000313" key="11">
    <source>
        <dbReference type="EMBL" id="KAF7494539.1"/>
    </source>
</evidence>
<feature type="compositionally biased region" description="Polar residues" evidence="7">
    <location>
        <begin position="1858"/>
        <end position="1869"/>
    </location>
</feature>
<evidence type="ECO:0000259" key="8">
    <source>
        <dbReference type="PROSITE" id="PS50237"/>
    </source>
</evidence>
<evidence type="ECO:0000259" key="9">
    <source>
        <dbReference type="PROSITE" id="PS51157"/>
    </source>
</evidence>
<feature type="region of interest" description="Disordered" evidence="7">
    <location>
        <begin position="1858"/>
        <end position="1894"/>
    </location>
</feature>
<feature type="region of interest" description="Disordered" evidence="7">
    <location>
        <begin position="2131"/>
        <end position="2176"/>
    </location>
</feature>
<dbReference type="CDD" id="cd14423">
    <property type="entry name" value="CUE_UBR5"/>
    <property type="match status" value="1"/>
</dbReference>
<feature type="compositionally biased region" description="Low complexity" evidence="7">
    <location>
        <begin position="330"/>
        <end position="347"/>
    </location>
</feature>
<feature type="region of interest" description="Disordered" evidence="7">
    <location>
        <begin position="1408"/>
        <end position="1441"/>
    </location>
</feature>
<dbReference type="PROSITE" id="PS51157">
    <property type="entry name" value="ZF_UBR"/>
    <property type="match status" value="1"/>
</dbReference>
<feature type="compositionally biased region" description="Polar residues" evidence="7">
    <location>
        <begin position="2934"/>
        <end position="2948"/>
    </location>
</feature>
<feature type="compositionally biased region" description="Basic and acidic residues" evidence="7">
    <location>
        <begin position="589"/>
        <end position="598"/>
    </location>
</feature>
<feature type="domain" description="HECT" evidence="8">
    <location>
        <begin position="2953"/>
        <end position="3255"/>
    </location>
</feature>
<feature type="compositionally biased region" description="Polar residues" evidence="7">
    <location>
        <begin position="315"/>
        <end position="329"/>
    </location>
</feature>
<feature type="compositionally biased region" description="Low complexity" evidence="7">
    <location>
        <begin position="2671"/>
        <end position="2706"/>
    </location>
</feature>
<dbReference type="Gene3D" id="3.30.2410.10">
    <property type="entry name" value="Hect, E3 ligase catalytic domain"/>
    <property type="match status" value="1"/>
</dbReference>
<evidence type="ECO:0000256" key="4">
    <source>
        <dbReference type="ARBA" id="ARBA00022833"/>
    </source>
</evidence>
<dbReference type="InterPro" id="IPR036053">
    <property type="entry name" value="PABP-dom"/>
</dbReference>
<keyword evidence="4" id="KW-0862">Zinc</keyword>
<dbReference type="InterPro" id="IPR000569">
    <property type="entry name" value="HECT_dom"/>
</dbReference>
<feature type="compositionally biased region" description="Polar residues" evidence="7">
    <location>
        <begin position="1149"/>
        <end position="1160"/>
    </location>
</feature>
<evidence type="ECO:0000313" key="12">
    <source>
        <dbReference type="EnsemblMetazoa" id="KAF7494539.1"/>
    </source>
</evidence>
<feature type="compositionally biased region" description="Polar residues" evidence="7">
    <location>
        <begin position="1774"/>
        <end position="1784"/>
    </location>
</feature>
<name>A0A834RD89_SARSC</name>
<gene>
    <name evidence="11" type="ORF">SSS_3825</name>
</gene>
<feature type="region of interest" description="Disordered" evidence="7">
    <location>
        <begin position="1910"/>
        <end position="1964"/>
    </location>
</feature>
<proteinExistence type="predicted"/>
<feature type="region of interest" description="Disordered" evidence="7">
    <location>
        <begin position="700"/>
        <end position="802"/>
    </location>
</feature>
<dbReference type="GO" id="GO:0003723">
    <property type="term" value="F:RNA binding"/>
    <property type="evidence" value="ECO:0007669"/>
    <property type="project" value="InterPro"/>
</dbReference>
<dbReference type="Proteomes" id="UP000070412">
    <property type="component" value="Unassembled WGS sequence"/>
</dbReference>
<dbReference type="PROSITE" id="PS51309">
    <property type="entry name" value="PABC"/>
    <property type="match status" value="1"/>
</dbReference>
<evidence type="ECO:0000256" key="3">
    <source>
        <dbReference type="ARBA" id="ARBA00022786"/>
    </source>
</evidence>
<sequence length="3255" mass="361278">MATNNANNIANATNLSLPANQLQTSSMFLVVNPLPSNDDEFNNSILETIEKVRSKLHQPMLNTVNDQNDSSSLNFTSAISNNLAGNVSESSSSNSNNFNSSDSKLAASQSVLQCVISRNHIAVLFEDNRISRFPFTISAERVNTTLGSGETLTNIKLKYQSSNSNASNNLSNTTSGSSSPRSLSSRRRLVRRGSNRSSASVIMGRNLIPAQYVPEELVNQAQVVLQGKSRNVIIRELQRTNLDVNSAVNNLLSRDDEDFDEAEDSPDQIIHSEDLISLLDGGFSEGHSVIIDPDFNDEMFSYPLRIRGPGIFPSNTSNANVGNQNNNPDNSTTSANTVTTNTASSSTHQNSTGISTNASGTSSSVNRFRRDEQFTFLSERDPSLSSPAKRWYTVSQDVGKSSEAHQSSSSSKSKKKSDSVHFSPMICTDQQEFWLASNDTKFVQIAALHNELIAINSLGQLCQWRWQDSEPFKAQTQDGIVYYHPRTVSLGLLSEKVVHLAASVIRATVVTDTDKVATWIDESIQMVAWKLEHSATNTLFNDQLNSSSSGCYNKIIALYVSSLMSCVQLSSGTLYWWGTPPYSYRKKMIEKSQNDRSSKSKSKTGSLSASATASTSSGNNSGNVANTTSSTTISDHSSKETEIVQGNYVCMRNCPIYKNGAIGYTTVGGIPKVGQLLTAAWQITDTCFFRVFTPQEIISKFGSTNSNPTVPHQNSSNSMAPNSVNNSGNTNSIVNTGNLIPFSSKIPERSEMPPPPSPASSTSSESSTSGIPPPIKRSRVRNLSSNQKSNSPLTNPIDDKNAEKTESWNLRDVVFLDEVKNMPIGRVIKVDGNYVAVKFNSNSFDSVSNGSLSNRMNHILDDSIETYIQDCRLLLKEDLVAVKNFPGPHSSHASGTMMSSKNLDFFQRLPKRIPIPDHMQILAITLTNLGLHIIAKIGGYRLSYLQINIVTGKIEHDHKLSIEHGSFFGTGVNSKSSLIKLFSAGENEQTTIVLCRDDNGTLYPLAKDCTNTIIREPLTMNIGPFSAIGLGVFSLQSINHGSLLSQYQQTQKTHVAILSVMLNQQHLMPAILNSDLDRVRDCLNTYSSNPNAFYAMISEMCDGNHNIIHIAVSACFPTSNRSFPNNNDIISSQSSQTTDDDDLSRQTSGTSESLETNTEMDTAAEFSEPRLDPTEQKPIAHSILWTLLDSPSLSRHLFDLLSARDYQGLTPFMFAISGRAYSAAQQILVVMQRVAKKIATNTTSLHVSGKESANHQQQYDCSTRQIYNRALNQMLYPRGSQPDHSPLYMLCSNDTCSFSWTGEEHINQDIFECRTCGLVGSLCCCTECARVCHRGHDCKLKRTSPTAYCDCWEKCKCKSLISGCQPARYSLLKRLLSATELSQRVNSRGEHILLFLVQTVSRQIVEQKQYRPMRSRGSHSSSRSKTTDNLDELSNIPDHNLEPPKFSRKVLDKLLGDWPTLKSMILTGYRAANETTSLGQRRPYMWSMNGSANSYLYEEENSYLSGQDGSALLDKFTHSLLKISFQDSIDRITSTIIYACERSNNYQYQDARIVSKRFVRSIIRVSSVLLFEMNPAQYSTSFTNWGPISFSNYLEQYLSLPSISTPLSSIVKKSSTALLIRRIRQIFFSLLPIACEELAEIAESLIAPVRLGLTTPSSSFVMGPLPSNSSSTSSSDQAGSGLTEEVLAVDPSIFSRQREVIESTFELNDMMDESSSQDNLPSSSDMLWNSFDSNSNVFNNSNELQPQQMFQRPQSRPEDLSQNDHSQRVEQESEISIDSASQSMAFDFSRHQQSQNLDSLIPSSEQPSSIHQIANSNISSAVFSNSNTNESSNSNEAVVGQNLSSNAAESDLVMDMLVNNSEPDDNSNVGGRDTESDSESNPDDASYLSNADNASAQRSVVTGATAGSDVGVASLPYDDESLNSNPDDVEDDDDDEQDMEQDDDDSSDSDDASDTVETDPETDVLPGLIVEHIDRRSDRNNLSQVNHPTSTRQNIINQVQWALRSQRDTMITNSSESPASFRRAISNALVSLDHIIQIPNSNVGLARAFSIIVRHIADLMVIMKKIHHEHVELNMPHLRVNLEEMQQLIASVEERLRPTWIWLMNSMDSTETQLRFGCALTNRRSASISVSNSLSNSVGTSTSSSHTSSYARSNQSLPRMRSLPNQEDLPLLPNFTRSNFRRNNSYIFSRNSSSAAANASSNSGHQTSSSNNAGNNNATNEANNNAYRDFLNYALSLMRGHSNEHYDSLPVLDVSSLKHVAYIFDAFVYYIRRGSQCDQELDPIVAESNEFKTSLKPSGRNQTFFRRSNSTLYLGCPHPDPFSAPFHEALPLANKPQLLQPNARREQLFAVPRPSNAAEAEDMLAILPKQLSLTSRLTWKDDLRTNHSKFNRNQLSISSEQQSSASRGSIIQQTPKPTSVIVMAGSAKNPSPKVQTKHIISDHNYGTKNLEKNPQKSASSSINQNLDPDKIAFFGNSQHQELLLGRWRLSLELFGRLFVDDISLEPNSVIQELSGFQIKETKFRREMERIRIIGSSTNSSFRDLNFFKLDRDRNQLLIQTFKELNTVFGSVTRRLLSQTALTSHPLTISRVKVTFKNEPGEGTGVARSFYTAFSEAVLAPEKLPIEILMNTTFGANNSNANCGRHSTCSSGLSYDSTIHFSSFISRRNLNNNNNSGSTNMANISGNSSSHRSGGSNSAPPNSSLSPINEGGSLFMSRRPRSPTIRYRSLYNQPLSSTTRRAQWLERVRAANDLRPISTLNSNGLISVNRRMIPLRYDAPLFIPTNQSATGSNNGRISSSSHLISLDSRQVFGSRLFHRISQIYPSYASKITGMLVDQYPDTNFIVNNEEEFRNYVDHAMDIIQSYETSRINQALITPPPTTVAPDPASTPSPSINTAHSTTQQQQSLISNTLLPLLAVDLVYEALGSSPDKSLKTNSRQANQDQSSGLTPMDFSDDEDNLPLFYQPGMRGFYCPKQGRGSENRLNAFRNVGRIIGICFNQNELCPISFCRHVIKMILGQKVAWHDLAFFDSQLYESLRQLILDAESKKESVFSDCDFRFAIYLPAEEGGYEIELIPNGQNIQVNTQNVYDYVRLYAQYRMVESQEKAIMAIRAGISDVIPLSAFEGLTAEDFRLLLNGINEINVQQLQSYVAFYDESGDPDPIPNFRKWFWWVVERMSNEEKQDLIYFWTGSPALPASEEGFQPMPSVTIRPRDDIYFVTANTCVSRLYIPLYSSRNLLRQKLLVSIKSKSFGFI</sequence>
<organism evidence="11">
    <name type="scientific">Sarcoptes scabiei</name>
    <name type="common">Itch mite</name>
    <name type="synonym">Acarus scabiei</name>
    <dbReference type="NCBI Taxonomy" id="52283"/>
    <lineage>
        <taxon>Eukaryota</taxon>
        <taxon>Metazoa</taxon>
        <taxon>Ecdysozoa</taxon>
        <taxon>Arthropoda</taxon>
        <taxon>Chelicerata</taxon>
        <taxon>Arachnida</taxon>
        <taxon>Acari</taxon>
        <taxon>Acariformes</taxon>
        <taxon>Sarcoptiformes</taxon>
        <taxon>Astigmata</taxon>
        <taxon>Psoroptidia</taxon>
        <taxon>Sarcoptoidea</taxon>
        <taxon>Sarcoptidae</taxon>
        <taxon>Sarcoptinae</taxon>
        <taxon>Sarcoptes</taxon>
    </lineage>
</organism>
<keyword evidence="3 5" id="KW-0833">Ubl conjugation pathway</keyword>
<feature type="region of interest" description="Disordered" evidence="7">
    <location>
        <begin position="1662"/>
        <end position="1682"/>
    </location>
</feature>
<feature type="region of interest" description="Disordered" evidence="7">
    <location>
        <begin position="162"/>
        <end position="197"/>
    </location>
</feature>
<feature type="compositionally biased region" description="Low complexity" evidence="7">
    <location>
        <begin position="603"/>
        <end position="635"/>
    </location>
</feature>
<dbReference type="Gene3D" id="3.30.2160.10">
    <property type="entry name" value="Hect, E3 ligase catalytic domain"/>
    <property type="match status" value="1"/>
</dbReference>